<feature type="domain" description="C2H2-type" evidence="11">
    <location>
        <begin position="168"/>
        <end position="195"/>
    </location>
</feature>
<feature type="compositionally biased region" description="Low complexity" evidence="10">
    <location>
        <begin position="21"/>
        <end position="31"/>
    </location>
</feature>
<dbReference type="Proteomes" id="UP000799767">
    <property type="component" value="Unassembled WGS sequence"/>
</dbReference>
<evidence type="ECO:0000256" key="10">
    <source>
        <dbReference type="SAM" id="MobiDB-lite"/>
    </source>
</evidence>
<dbReference type="GO" id="GO:0008270">
    <property type="term" value="F:zinc ion binding"/>
    <property type="evidence" value="ECO:0007669"/>
    <property type="project" value="UniProtKB-KW"/>
</dbReference>
<keyword evidence="8" id="KW-0539">Nucleus</keyword>
<accession>A0A6A6Q4T3</accession>
<dbReference type="AlphaFoldDB" id="A0A6A6Q4T3"/>
<evidence type="ECO:0000256" key="9">
    <source>
        <dbReference type="PROSITE-ProRule" id="PRU00042"/>
    </source>
</evidence>
<feature type="compositionally biased region" description="Basic and acidic residues" evidence="10">
    <location>
        <begin position="81"/>
        <end position="90"/>
    </location>
</feature>
<evidence type="ECO:0000259" key="11">
    <source>
        <dbReference type="PROSITE" id="PS50157"/>
    </source>
</evidence>
<keyword evidence="5" id="KW-0862">Zinc</keyword>
<dbReference type="SUPFAM" id="SSF57667">
    <property type="entry name" value="beta-beta-alpha zinc fingers"/>
    <property type="match status" value="1"/>
</dbReference>
<gene>
    <name evidence="12" type="ORF">BDY17DRAFT_306523</name>
</gene>
<dbReference type="GO" id="GO:0005634">
    <property type="term" value="C:nucleus"/>
    <property type="evidence" value="ECO:0007669"/>
    <property type="project" value="UniProtKB-SubCell"/>
</dbReference>
<evidence type="ECO:0000256" key="2">
    <source>
        <dbReference type="ARBA" id="ARBA00022723"/>
    </source>
</evidence>
<feature type="region of interest" description="Disordered" evidence="10">
    <location>
        <begin position="191"/>
        <end position="274"/>
    </location>
</feature>
<evidence type="ECO:0000256" key="7">
    <source>
        <dbReference type="ARBA" id="ARBA00023163"/>
    </source>
</evidence>
<evidence type="ECO:0000256" key="8">
    <source>
        <dbReference type="ARBA" id="ARBA00023242"/>
    </source>
</evidence>
<keyword evidence="4 9" id="KW-0863">Zinc-finger</keyword>
<name>A0A6A6Q4T3_9PEZI</name>
<dbReference type="PANTHER" id="PTHR23235">
    <property type="entry name" value="KRUEPPEL-LIKE TRANSCRIPTION FACTOR"/>
    <property type="match status" value="1"/>
</dbReference>
<keyword evidence="13" id="KW-1185">Reference proteome</keyword>
<dbReference type="GO" id="GO:0000981">
    <property type="term" value="F:DNA-binding transcription factor activity, RNA polymerase II-specific"/>
    <property type="evidence" value="ECO:0007669"/>
    <property type="project" value="TreeGrafter"/>
</dbReference>
<feature type="region of interest" description="Disordered" evidence="10">
    <location>
        <begin position="424"/>
        <end position="499"/>
    </location>
</feature>
<dbReference type="GeneID" id="54476039"/>
<feature type="compositionally biased region" description="Low complexity" evidence="10">
    <location>
        <begin position="294"/>
        <end position="313"/>
    </location>
</feature>
<sequence length="744" mass="80759">MATASTVETMLDRSMASGDQTPTTPTLATLPSDRPSSHSKSEEHTPNTPTRQSFAAPTFLDQPTTPARREAPLPTTPQSSLKRDEMHRSPEPQSIVGEDTEMAEGDDDNMGEDGGSDVDSVTSDSQRPSKKKKGQRFFCTEFPPCQLSFTRSEHLARHIRKHTGERPFQCHCSRRFSRLDNLRQHAQTVHMNEEIPGDSLAATSTRFQRQIRTDRVRPPTNRSRASTTGSNGPPSRGHSRNLSTSSIGSTTSSLGGSEETRKRPPPLAMASDASARARLSLESYNNAMASPGHQQYPYYNQSPSQLSTPTSTTFSIGQGSPRFQSGMPSPVSTISRSSYYNGPRHSRRSSVPIAPVPFQHPSASNYPPPMYYSPMPPASPGGYSQASSILASPTSSVFSHSRRDSETELEMRRRTWHPGTYSGYAIYAQRPPTSGLSYQQTPDDHRPAPSHQRAASQVTRLPGIESFDHAPPGASQHPPDPMAIESGPPSSGRPSDAGLHQNLTRLDIAAANDTLQEGHVHWQARQPPQLGPPAYIGAQQPVVIHQDPHAQPAPRTSTAESPVTPRRNKRQAWYGGPVGGPVTPHAVPRRSPEDSGSSDGVPTPGTSQGTEYHPVIINPHGGSIAADSYASSAHDEQQKVRHQFSAAAAPMMTLKTDFDLQSYLHTSPNHHHAHPHHHHPPAAPPPPHQTYDLQAAQHNDPRYAAAGAPANNSYSPPRPNNNDMGRLNALVAVATSENRAVERS</sequence>
<organism evidence="12 13">
    <name type="scientific">Neohortaea acidophila</name>
    <dbReference type="NCBI Taxonomy" id="245834"/>
    <lineage>
        <taxon>Eukaryota</taxon>
        <taxon>Fungi</taxon>
        <taxon>Dikarya</taxon>
        <taxon>Ascomycota</taxon>
        <taxon>Pezizomycotina</taxon>
        <taxon>Dothideomycetes</taxon>
        <taxon>Dothideomycetidae</taxon>
        <taxon>Mycosphaerellales</taxon>
        <taxon>Teratosphaeriaceae</taxon>
        <taxon>Neohortaea</taxon>
    </lineage>
</organism>
<dbReference type="GO" id="GO:0000978">
    <property type="term" value="F:RNA polymerase II cis-regulatory region sequence-specific DNA binding"/>
    <property type="evidence" value="ECO:0007669"/>
    <property type="project" value="TreeGrafter"/>
</dbReference>
<reference evidence="12" key="1">
    <citation type="journal article" date="2020" name="Stud. Mycol.">
        <title>101 Dothideomycetes genomes: a test case for predicting lifestyles and emergence of pathogens.</title>
        <authorList>
            <person name="Haridas S."/>
            <person name="Albert R."/>
            <person name="Binder M."/>
            <person name="Bloem J."/>
            <person name="Labutti K."/>
            <person name="Salamov A."/>
            <person name="Andreopoulos B."/>
            <person name="Baker S."/>
            <person name="Barry K."/>
            <person name="Bills G."/>
            <person name="Bluhm B."/>
            <person name="Cannon C."/>
            <person name="Castanera R."/>
            <person name="Culley D."/>
            <person name="Daum C."/>
            <person name="Ezra D."/>
            <person name="Gonzalez J."/>
            <person name="Henrissat B."/>
            <person name="Kuo A."/>
            <person name="Liang C."/>
            <person name="Lipzen A."/>
            <person name="Lutzoni F."/>
            <person name="Magnuson J."/>
            <person name="Mondo S."/>
            <person name="Nolan M."/>
            <person name="Ohm R."/>
            <person name="Pangilinan J."/>
            <person name="Park H.-J."/>
            <person name="Ramirez L."/>
            <person name="Alfaro M."/>
            <person name="Sun H."/>
            <person name="Tritt A."/>
            <person name="Yoshinaga Y."/>
            <person name="Zwiers L.-H."/>
            <person name="Turgeon B."/>
            <person name="Goodwin S."/>
            <person name="Spatafora J."/>
            <person name="Crous P."/>
            <person name="Grigoriev I."/>
        </authorList>
    </citation>
    <scope>NUCLEOTIDE SEQUENCE</scope>
    <source>
        <strain evidence="12">CBS 113389</strain>
    </source>
</reference>
<dbReference type="EMBL" id="MU001631">
    <property type="protein sequence ID" value="KAF2487081.1"/>
    <property type="molecule type" value="Genomic_DNA"/>
</dbReference>
<comment type="subcellular location">
    <subcellularLocation>
        <location evidence="1">Nucleus</location>
    </subcellularLocation>
</comment>
<evidence type="ECO:0000256" key="4">
    <source>
        <dbReference type="ARBA" id="ARBA00022771"/>
    </source>
</evidence>
<evidence type="ECO:0000256" key="5">
    <source>
        <dbReference type="ARBA" id="ARBA00022833"/>
    </source>
</evidence>
<feature type="compositionally biased region" description="Polar residues" evidence="10">
    <location>
        <begin position="201"/>
        <end position="210"/>
    </location>
</feature>
<feature type="domain" description="C2H2-type" evidence="11">
    <location>
        <begin position="137"/>
        <end position="167"/>
    </location>
</feature>
<feature type="compositionally biased region" description="Polar residues" evidence="10">
    <location>
        <begin position="314"/>
        <end position="340"/>
    </location>
</feature>
<keyword evidence="3" id="KW-0677">Repeat</keyword>
<keyword evidence="2" id="KW-0479">Metal-binding</keyword>
<proteinExistence type="predicted"/>
<protein>
    <recommendedName>
        <fullName evidence="11">C2H2-type domain-containing protein</fullName>
    </recommendedName>
</protein>
<dbReference type="GO" id="GO:0051701">
    <property type="term" value="P:biological process involved in interaction with host"/>
    <property type="evidence" value="ECO:0007669"/>
    <property type="project" value="UniProtKB-ARBA"/>
</dbReference>
<feature type="region of interest" description="Disordered" evidence="10">
    <location>
        <begin position="548"/>
        <end position="641"/>
    </location>
</feature>
<evidence type="ECO:0000313" key="13">
    <source>
        <dbReference type="Proteomes" id="UP000799767"/>
    </source>
</evidence>
<feature type="compositionally biased region" description="Polar residues" evidence="10">
    <location>
        <begin position="46"/>
        <end position="65"/>
    </location>
</feature>
<feature type="region of interest" description="Disordered" evidence="10">
    <location>
        <begin position="292"/>
        <end position="356"/>
    </location>
</feature>
<keyword evidence="6" id="KW-0805">Transcription regulation</keyword>
<evidence type="ECO:0000256" key="1">
    <source>
        <dbReference type="ARBA" id="ARBA00004123"/>
    </source>
</evidence>
<feature type="region of interest" description="Disordered" evidence="10">
    <location>
        <begin position="1"/>
        <end position="135"/>
    </location>
</feature>
<feature type="compositionally biased region" description="Acidic residues" evidence="10">
    <location>
        <begin position="98"/>
        <end position="116"/>
    </location>
</feature>
<dbReference type="InterPro" id="IPR013087">
    <property type="entry name" value="Znf_C2H2_type"/>
</dbReference>
<keyword evidence="7" id="KW-0804">Transcription</keyword>
<dbReference type="OrthoDB" id="624345at2759"/>
<evidence type="ECO:0000313" key="12">
    <source>
        <dbReference type="EMBL" id="KAF2487081.1"/>
    </source>
</evidence>
<dbReference type="Gene3D" id="3.30.160.60">
    <property type="entry name" value="Classic Zinc Finger"/>
    <property type="match status" value="2"/>
</dbReference>
<dbReference type="PROSITE" id="PS50157">
    <property type="entry name" value="ZINC_FINGER_C2H2_2"/>
    <property type="match status" value="2"/>
</dbReference>
<dbReference type="FunFam" id="3.30.160.60:FF:000758">
    <property type="entry name" value="C2H2 transcription factor, putative"/>
    <property type="match status" value="1"/>
</dbReference>
<feature type="region of interest" description="Disordered" evidence="10">
    <location>
        <begin position="664"/>
        <end position="728"/>
    </location>
</feature>
<feature type="compositionally biased region" description="Polar residues" evidence="10">
    <location>
        <begin position="220"/>
        <end position="233"/>
    </location>
</feature>
<evidence type="ECO:0000256" key="3">
    <source>
        <dbReference type="ARBA" id="ARBA00022737"/>
    </source>
</evidence>
<dbReference type="PANTHER" id="PTHR23235:SF127">
    <property type="entry name" value="TRANSCRIPTION FACTOR, PUTATIVE (AFU_ORTHOLOGUE AFUA_3G09820)-RELATED"/>
    <property type="match status" value="1"/>
</dbReference>
<feature type="compositionally biased region" description="Polar residues" evidence="10">
    <location>
        <begin position="431"/>
        <end position="441"/>
    </location>
</feature>
<feature type="compositionally biased region" description="Polar residues" evidence="10">
    <location>
        <begin position="594"/>
        <end position="610"/>
    </location>
</feature>
<feature type="compositionally biased region" description="Basic residues" evidence="10">
    <location>
        <begin position="668"/>
        <end position="680"/>
    </location>
</feature>
<dbReference type="RefSeq" id="XP_033593650.1">
    <property type="nucleotide sequence ID" value="XM_033735037.1"/>
</dbReference>
<feature type="compositionally biased region" description="Basic and acidic residues" evidence="10">
    <location>
        <begin position="35"/>
        <end position="45"/>
    </location>
</feature>
<dbReference type="InterPro" id="IPR036236">
    <property type="entry name" value="Znf_C2H2_sf"/>
</dbReference>
<dbReference type="FunFam" id="3.30.160.60:FF:000606">
    <property type="entry name" value="C2H2 transcription factor, putative"/>
    <property type="match status" value="1"/>
</dbReference>
<evidence type="ECO:0000256" key="6">
    <source>
        <dbReference type="ARBA" id="ARBA00023015"/>
    </source>
</evidence>
<feature type="compositionally biased region" description="Low complexity" evidence="10">
    <location>
        <begin position="242"/>
        <end position="257"/>
    </location>
</feature>